<keyword evidence="1" id="KW-1133">Transmembrane helix</keyword>
<dbReference type="KEGG" id="avs:AWM76_05560"/>
<evidence type="ECO:0000313" key="2">
    <source>
        <dbReference type="EMBL" id="AMC01047.1"/>
    </source>
</evidence>
<reference evidence="2 3" key="1">
    <citation type="journal article" date="2016" name="Genome Announc.">
        <title>Complete Genome Sequences of Aerococcus christensenii CCUG 28831T, Aerococcus sanguinicola CCUG 43001T, Aerococcus urinae CCUG 36881T, Aerococcus urinaeequi CCUG 28094T, Aerococcus urinaehominis CCUG 42038 BT, and Aerococcus viridans CCUG 4311T.</title>
        <authorList>
            <person name="Carkaci D."/>
            <person name="Dargis R."/>
            <person name="Nielsen X.C."/>
            <person name="Skovgaard O."/>
            <person name="Fuursted K."/>
            <person name="Christensen J.J."/>
        </authorList>
    </citation>
    <scope>NUCLEOTIDE SEQUENCE [LARGE SCALE GENOMIC DNA]</scope>
    <source>
        <strain evidence="2 3">CCUG4311</strain>
    </source>
</reference>
<gene>
    <name evidence="2" type="ORF">AWM76_05560</name>
</gene>
<dbReference type="EMBL" id="CP014164">
    <property type="protein sequence ID" value="AMC01047.1"/>
    <property type="molecule type" value="Genomic_DNA"/>
</dbReference>
<dbReference type="Proteomes" id="UP000066986">
    <property type="component" value="Chromosome"/>
</dbReference>
<evidence type="ECO:0008006" key="4">
    <source>
        <dbReference type="Google" id="ProtNLM"/>
    </source>
</evidence>
<dbReference type="AlphaFoldDB" id="A0AAU8U4Y8"/>
<evidence type="ECO:0000313" key="3">
    <source>
        <dbReference type="Proteomes" id="UP000066986"/>
    </source>
</evidence>
<name>A0AAU8U4Y8_9LACT</name>
<proteinExistence type="predicted"/>
<evidence type="ECO:0000256" key="1">
    <source>
        <dbReference type="SAM" id="Phobius"/>
    </source>
</evidence>
<organism evidence="2 3">
    <name type="scientific">Aerococcus viridans</name>
    <dbReference type="NCBI Taxonomy" id="1377"/>
    <lineage>
        <taxon>Bacteria</taxon>
        <taxon>Bacillati</taxon>
        <taxon>Bacillota</taxon>
        <taxon>Bacilli</taxon>
        <taxon>Lactobacillales</taxon>
        <taxon>Aerococcaceae</taxon>
        <taxon>Aerococcus</taxon>
    </lineage>
</organism>
<sequence>MNKTEEKLVYLFTTVSLFYLSSLILQLALVFVGYHAYKDYHKYNELIRTIEDIFMLPVSEEMLTEKDRVHGLQLFYL</sequence>
<protein>
    <recommendedName>
        <fullName evidence="4">Sensor histidine kinase</fullName>
    </recommendedName>
</protein>
<feature type="transmembrane region" description="Helical" evidence="1">
    <location>
        <begin position="17"/>
        <end position="37"/>
    </location>
</feature>
<keyword evidence="1" id="KW-0472">Membrane</keyword>
<keyword evidence="1" id="KW-0812">Transmembrane</keyword>
<reference evidence="3" key="2">
    <citation type="submission" date="2016-01" db="EMBL/GenBank/DDBJ databases">
        <title>Six Aerococcus type strain genome sequencing and assembly using PacBio and Illumina Hiseq.</title>
        <authorList>
            <person name="Carkaci D."/>
            <person name="Dargis R."/>
            <person name="Nielsen X.C."/>
            <person name="Skovgaard O."/>
            <person name="Fuursted K."/>
            <person name="Christensen J.J."/>
        </authorList>
    </citation>
    <scope>NUCLEOTIDE SEQUENCE [LARGE SCALE GENOMIC DNA]</scope>
    <source>
        <strain evidence="3">CCUG4311</strain>
    </source>
</reference>
<accession>A0AAU8U4Y8</accession>